<evidence type="ECO:0000313" key="1">
    <source>
        <dbReference type="EMBL" id="WWD03233.1"/>
    </source>
</evidence>
<dbReference type="RefSeq" id="XP_066081200.1">
    <property type="nucleotide sequence ID" value="XM_066225103.1"/>
</dbReference>
<dbReference type="Proteomes" id="UP001358614">
    <property type="component" value="Chromosome 1"/>
</dbReference>
<reference evidence="1 2" key="1">
    <citation type="submission" date="2024-01" db="EMBL/GenBank/DDBJ databases">
        <title>Comparative genomics of Cryptococcus and Kwoniella reveals pathogenesis evolution and contrasting modes of karyotype evolution via chromosome fusion or intercentromeric recombination.</title>
        <authorList>
            <person name="Coelho M.A."/>
            <person name="David-Palma M."/>
            <person name="Shea T."/>
            <person name="Bowers K."/>
            <person name="McGinley-Smith S."/>
            <person name="Mohammad A.W."/>
            <person name="Gnirke A."/>
            <person name="Yurkov A.M."/>
            <person name="Nowrousian M."/>
            <person name="Sun S."/>
            <person name="Cuomo C.A."/>
            <person name="Heitman J."/>
        </authorList>
    </citation>
    <scope>NUCLEOTIDE SEQUENCE [LARGE SCALE GENOMIC DNA]</scope>
    <source>
        <strain evidence="1 2">PYCC6329</strain>
    </source>
</reference>
<dbReference type="EMBL" id="CP144089">
    <property type="protein sequence ID" value="WWD03233.1"/>
    <property type="molecule type" value="Genomic_DNA"/>
</dbReference>
<dbReference type="GeneID" id="91100088"/>
<accession>A0AAX4KCQ1</accession>
<dbReference type="KEGG" id="ker:91100088"/>
<keyword evidence="2" id="KW-1185">Reference proteome</keyword>
<organism evidence="1 2">
    <name type="scientific">Kwoniella europaea PYCC6329</name>
    <dbReference type="NCBI Taxonomy" id="1423913"/>
    <lineage>
        <taxon>Eukaryota</taxon>
        <taxon>Fungi</taxon>
        <taxon>Dikarya</taxon>
        <taxon>Basidiomycota</taxon>
        <taxon>Agaricomycotina</taxon>
        <taxon>Tremellomycetes</taxon>
        <taxon>Tremellales</taxon>
        <taxon>Cryptococcaceae</taxon>
        <taxon>Kwoniella</taxon>
    </lineage>
</organism>
<name>A0AAX4KCQ1_9TREE</name>
<evidence type="ECO:0000313" key="2">
    <source>
        <dbReference type="Proteomes" id="UP001358614"/>
    </source>
</evidence>
<sequence length="247" mass="28394">MSAVDKATLDNRVEQTVSQFNEYGNQRRNAEIFQMTHRPPTCQQRVRQEDPSRLTDPRHLELIVDKTWEDALAYKVSKMIGITSTPIQGSVNEVHQQLRLNLDKFPSTLSFSNDEMMMEELKNHLKVDMESRGLQLMVGSSTVNYQDIPVSDNQICHRLGESISSFFEKDEEPYKSMIQRSKSDWRDACHKRSIRDVETLLNTHKGLNYSFNPLQDDTDSYEEVSPSISLRATCSPKELESMLADAS</sequence>
<evidence type="ECO:0008006" key="3">
    <source>
        <dbReference type="Google" id="ProtNLM"/>
    </source>
</evidence>
<protein>
    <recommendedName>
        <fullName evidence="3">SNF2 N-terminal domain-containing protein</fullName>
    </recommendedName>
</protein>
<dbReference type="AlphaFoldDB" id="A0AAX4KCQ1"/>
<gene>
    <name evidence="1" type="ORF">V865_001284</name>
</gene>
<proteinExistence type="predicted"/>